<protein>
    <submittedName>
        <fullName evidence="1">Uncharacterized protein</fullName>
    </submittedName>
</protein>
<accession>A0A0F9K1F7</accession>
<sequence length="378" mass="39698">MKQLLFQTTGGHSAVPVSPDLVVAGTIACFNAATGAVSGMDGAAPAKFILVQGHADFPITTPVITVADMIANKQLYVLPVDQRMDITGVPVGPSGGDDYWLKVTGIADPYNRRDDTEPRSRSTYEISVPASQTDEDSIYALVAIVNVDPNRRVNAGANKLATGVIGTTSDSLGITITDPATGLAVTYIEAYAVSLAATGAAFVSSFATLILAAYGVTVTFDTVTFTFTGGVNENGGGSDITYVDDGSGGCTMAAAGYTEATTMYVQAKQQGFQFRLTKSESMDDATIAVGVAHVEGSGSPQQVLRIEQENQGAYGNYYREGPQPLLPDTFTGSNNFDIYTVRMLTNADRAVNKSNIYHEIVLCVVDGLSGDLDTFLGL</sequence>
<organism evidence="1">
    <name type="scientific">marine sediment metagenome</name>
    <dbReference type="NCBI Taxonomy" id="412755"/>
    <lineage>
        <taxon>unclassified sequences</taxon>
        <taxon>metagenomes</taxon>
        <taxon>ecological metagenomes</taxon>
    </lineage>
</organism>
<comment type="caution">
    <text evidence="1">The sequence shown here is derived from an EMBL/GenBank/DDBJ whole genome shotgun (WGS) entry which is preliminary data.</text>
</comment>
<reference evidence="1" key="1">
    <citation type="journal article" date="2015" name="Nature">
        <title>Complex archaea that bridge the gap between prokaryotes and eukaryotes.</title>
        <authorList>
            <person name="Spang A."/>
            <person name="Saw J.H."/>
            <person name="Jorgensen S.L."/>
            <person name="Zaremba-Niedzwiedzka K."/>
            <person name="Martijn J."/>
            <person name="Lind A.E."/>
            <person name="van Eijk R."/>
            <person name="Schleper C."/>
            <person name="Guy L."/>
            <person name="Ettema T.J."/>
        </authorList>
    </citation>
    <scope>NUCLEOTIDE SEQUENCE</scope>
</reference>
<name>A0A0F9K1F7_9ZZZZ</name>
<evidence type="ECO:0000313" key="1">
    <source>
        <dbReference type="EMBL" id="KKM68546.1"/>
    </source>
</evidence>
<dbReference type="EMBL" id="LAZR01010149">
    <property type="protein sequence ID" value="KKM68546.1"/>
    <property type="molecule type" value="Genomic_DNA"/>
</dbReference>
<dbReference type="AlphaFoldDB" id="A0A0F9K1F7"/>
<gene>
    <name evidence="1" type="ORF">LCGC14_1459820</name>
</gene>
<proteinExistence type="predicted"/>